<dbReference type="GO" id="GO:0005737">
    <property type="term" value="C:cytoplasm"/>
    <property type="evidence" value="ECO:0007669"/>
    <property type="project" value="TreeGrafter"/>
</dbReference>
<reference evidence="2" key="1">
    <citation type="submission" date="2018-05" db="EMBL/GenBank/DDBJ databases">
        <authorList>
            <person name="Lanie J.A."/>
            <person name="Ng W.-L."/>
            <person name="Kazmierczak K.M."/>
            <person name="Andrzejewski T.M."/>
            <person name="Davidsen T.M."/>
            <person name="Wayne K.J."/>
            <person name="Tettelin H."/>
            <person name="Glass J.I."/>
            <person name="Rusch D."/>
            <person name="Podicherti R."/>
            <person name="Tsui H.-C.T."/>
            <person name="Winkler M.E."/>
        </authorList>
    </citation>
    <scope>NUCLEOTIDE SEQUENCE</scope>
</reference>
<name>A0A382ZHR9_9ZZZZ</name>
<gene>
    <name evidence="2" type="ORF">METZ01_LOCUS447960</name>
</gene>
<sequence length="177" mass="18180">MGSSPTVSNSNQTFTVTPSLKMFYLATYKIRVTTAAEDSAGNNIASQYTQTGGFKTTSTIPITAGSAFSCFMLDNGSVKCWGKNNLGQLGQGNTNTRGDNSSEMGDNLTAIDLGTGRTATAIAAGNHHTCAILDNASIKCWGSNASGQLGLGDTSTRGDGSGEMGDSLTAVDLGTER</sequence>
<proteinExistence type="predicted"/>
<evidence type="ECO:0008006" key="3">
    <source>
        <dbReference type="Google" id="ProtNLM"/>
    </source>
</evidence>
<dbReference type="Gene3D" id="2.130.10.30">
    <property type="entry name" value="Regulator of chromosome condensation 1/beta-lactamase-inhibitor protein II"/>
    <property type="match status" value="1"/>
</dbReference>
<dbReference type="GO" id="GO:0005085">
    <property type="term" value="F:guanyl-nucleotide exchange factor activity"/>
    <property type="evidence" value="ECO:0007669"/>
    <property type="project" value="TreeGrafter"/>
</dbReference>
<accession>A0A382ZHR9</accession>
<dbReference type="InterPro" id="IPR009091">
    <property type="entry name" value="RCC1/BLIP-II"/>
</dbReference>
<dbReference type="PANTHER" id="PTHR45982">
    <property type="entry name" value="REGULATOR OF CHROMOSOME CONDENSATION"/>
    <property type="match status" value="1"/>
</dbReference>
<dbReference type="SUPFAM" id="SSF50985">
    <property type="entry name" value="RCC1/BLIP-II"/>
    <property type="match status" value="1"/>
</dbReference>
<dbReference type="EMBL" id="UINC01184066">
    <property type="protein sequence ID" value="SVD95106.1"/>
    <property type="molecule type" value="Genomic_DNA"/>
</dbReference>
<dbReference type="AlphaFoldDB" id="A0A382ZHR9"/>
<protein>
    <recommendedName>
        <fullName evidence="3">SbsA Ig-like domain-containing protein</fullName>
    </recommendedName>
</protein>
<dbReference type="InterPro" id="IPR051553">
    <property type="entry name" value="Ran_GTPase-activating"/>
</dbReference>
<dbReference type="InterPro" id="IPR000408">
    <property type="entry name" value="Reg_chr_condens"/>
</dbReference>
<feature type="non-terminal residue" evidence="2">
    <location>
        <position position="177"/>
    </location>
</feature>
<dbReference type="PROSITE" id="PS50012">
    <property type="entry name" value="RCC1_3"/>
    <property type="match status" value="1"/>
</dbReference>
<feature type="region of interest" description="Disordered" evidence="1">
    <location>
        <begin position="152"/>
        <end position="177"/>
    </location>
</feature>
<evidence type="ECO:0000256" key="1">
    <source>
        <dbReference type="SAM" id="MobiDB-lite"/>
    </source>
</evidence>
<organism evidence="2">
    <name type="scientific">marine metagenome</name>
    <dbReference type="NCBI Taxonomy" id="408172"/>
    <lineage>
        <taxon>unclassified sequences</taxon>
        <taxon>metagenomes</taxon>
        <taxon>ecological metagenomes</taxon>
    </lineage>
</organism>
<evidence type="ECO:0000313" key="2">
    <source>
        <dbReference type="EMBL" id="SVD95106.1"/>
    </source>
</evidence>
<dbReference type="Pfam" id="PF13540">
    <property type="entry name" value="RCC1_2"/>
    <property type="match status" value="2"/>
</dbReference>
<dbReference type="PANTHER" id="PTHR45982:SF1">
    <property type="entry name" value="REGULATOR OF CHROMOSOME CONDENSATION"/>
    <property type="match status" value="1"/>
</dbReference>